<protein>
    <recommendedName>
        <fullName evidence="2">Bleomycin resistance protein</fullName>
    </recommendedName>
</protein>
<evidence type="ECO:0000259" key="4">
    <source>
        <dbReference type="PROSITE" id="PS51819"/>
    </source>
</evidence>
<evidence type="ECO:0000256" key="3">
    <source>
        <dbReference type="ARBA" id="ARBA00023251"/>
    </source>
</evidence>
<keyword evidence="3" id="KW-0046">Antibiotic resistance</keyword>
<reference evidence="6" key="1">
    <citation type="submission" date="2017-05" db="EMBL/GenBank/DDBJ databases">
        <title>Complete and WGS of Bordetella genogroups.</title>
        <authorList>
            <person name="Spilker T."/>
            <person name="Lipuma J."/>
        </authorList>
    </citation>
    <scope>NUCLEOTIDE SEQUENCE [LARGE SCALE GENOMIC DNA]</scope>
    <source>
        <strain evidence="6">AU8256</strain>
    </source>
</reference>
<feature type="domain" description="VOC" evidence="4">
    <location>
        <begin position="5"/>
        <end position="135"/>
    </location>
</feature>
<dbReference type="SUPFAM" id="SSF54593">
    <property type="entry name" value="Glyoxalase/Bleomycin resistance protein/Dihydroxybiphenyl dioxygenase"/>
    <property type="match status" value="1"/>
</dbReference>
<dbReference type="PROSITE" id="PS51819">
    <property type="entry name" value="VOC"/>
    <property type="match status" value="1"/>
</dbReference>
<evidence type="ECO:0000256" key="2">
    <source>
        <dbReference type="ARBA" id="ARBA00021572"/>
    </source>
</evidence>
<name>A0A261VU66_9BORD</name>
<dbReference type="InterPro" id="IPR004360">
    <property type="entry name" value="Glyas_Fos-R_dOase_dom"/>
</dbReference>
<dbReference type="GO" id="GO:0046677">
    <property type="term" value="P:response to antibiotic"/>
    <property type="evidence" value="ECO:0007669"/>
    <property type="project" value="UniProtKB-KW"/>
</dbReference>
<dbReference type="RefSeq" id="WP_094807306.1">
    <property type="nucleotide sequence ID" value="NZ_NEVT01000006.1"/>
</dbReference>
<dbReference type="AlphaFoldDB" id="A0A261VU66"/>
<dbReference type="EMBL" id="NEVT01000006">
    <property type="protein sequence ID" value="OZI76833.1"/>
    <property type="molecule type" value="Genomic_DNA"/>
</dbReference>
<dbReference type="InterPro" id="IPR000335">
    <property type="entry name" value="Bleomycin-R"/>
</dbReference>
<accession>A0A261VU66</accession>
<dbReference type="Pfam" id="PF00903">
    <property type="entry name" value="Glyoxalase"/>
    <property type="match status" value="1"/>
</dbReference>
<comment type="similarity">
    <text evidence="1">Belongs to the bleomycin resistance protein family.</text>
</comment>
<proteinExistence type="inferred from homology"/>
<evidence type="ECO:0000256" key="1">
    <source>
        <dbReference type="ARBA" id="ARBA00011051"/>
    </source>
</evidence>
<dbReference type="InterPro" id="IPR029068">
    <property type="entry name" value="Glyas_Bleomycin-R_OHBP_Dase"/>
</dbReference>
<organism evidence="5 6">
    <name type="scientific">Bordetella genomosp. 2</name>
    <dbReference type="NCBI Taxonomy" id="1983456"/>
    <lineage>
        <taxon>Bacteria</taxon>
        <taxon>Pseudomonadati</taxon>
        <taxon>Pseudomonadota</taxon>
        <taxon>Betaproteobacteria</taxon>
        <taxon>Burkholderiales</taxon>
        <taxon>Alcaligenaceae</taxon>
        <taxon>Bordetella</taxon>
    </lineage>
</organism>
<evidence type="ECO:0000313" key="6">
    <source>
        <dbReference type="Proteomes" id="UP000215633"/>
    </source>
</evidence>
<dbReference type="InterPro" id="IPR037523">
    <property type="entry name" value="VOC_core"/>
</dbReference>
<keyword evidence="6" id="KW-1185">Reference proteome</keyword>
<evidence type="ECO:0000313" key="5">
    <source>
        <dbReference type="EMBL" id="OZI76833.1"/>
    </source>
</evidence>
<sequence length="144" mass="16417">MREDRLARLVPELLVTDLSASLKFWVDLCGFSILYQREEERFAFLDLDGAQVMLDELRGNGRWVTGPLDRPFGRGLNLEIKVAAVEPLIAGFEAGGWPLYQGLEEQWYRSNDVEIGVRQFLVQDPDGYLLRFSARIGTRPCPGR</sequence>
<dbReference type="CDD" id="cd08349">
    <property type="entry name" value="BLMA_like"/>
    <property type="match status" value="1"/>
</dbReference>
<dbReference type="Gene3D" id="3.10.180.10">
    <property type="entry name" value="2,3-Dihydroxybiphenyl 1,2-Dioxygenase, domain 1"/>
    <property type="match status" value="1"/>
</dbReference>
<gene>
    <name evidence="5" type="ORF">CAL24_16235</name>
</gene>
<comment type="caution">
    <text evidence="5">The sequence shown here is derived from an EMBL/GenBank/DDBJ whole genome shotgun (WGS) entry which is preliminary data.</text>
</comment>
<dbReference type="Proteomes" id="UP000215633">
    <property type="component" value="Unassembled WGS sequence"/>
</dbReference>